<organism evidence="9 10">
    <name type="scientific">Ficus carica</name>
    <name type="common">Common fig</name>
    <dbReference type="NCBI Taxonomy" id="3494"/>
    <lineage>
        <taxon>Eukaryota</taxon>
        <taxon>Viridiplantae</taxon>
        <taxon>Streptophyta</taxon>
        <taxon>Embryophyta</taxon>
        <taxon>Tracheophyta</taxon>
        <taxon>Spermatophyta</taxon>
        <taxon>Magnoliopsida</taxon>
        <taxon>eudicotyledons</taxon>
        <taxon>Gunneridae</taxon>
        <taxon>Pentapetalae</taxon>
        <taxon>rosids</taxon>
        <taxon>fabids</taxon>
        <taxon>Rosales</taxon>
        <taxon>Moraceae</taxon>
        <taxon>Ficeae</taxon>
        <taxon>Ficus</taxon>
    </lineage>
</organism>
<sequence>MGEECFWFNMAIFLFFFLLLSNFLKQKWSNNRRNLRLPPSPPTLPILGHLQYLLTNKEQLHRTLHQLSKKYGDVLLLRLGTRKVLVVSSSTAAEECFTKNDIVFANRPRSLAGKHLNYNYQSIGFSPYGDRWRNLRRLTTIELFSAKRLAALTIVRTQEVRSLLKELFRNTVTNGSWRKVELRPRLSELAFQVVMKMISGKDCRWRNGVEFGVMMREMVKLHGNSNINDFLPALQWVDFQGIEKRMMRLMKKIDKFFQDLIDEHRRDYDGDKNPTSLIDVMLSMQKTDPDVYTDVTIKGVILVEALHKARHEINANVGQTRLLDEVDLPNLKYLNNIVTETLRLFPAAPLLLPHASSDDCVVRGFDIARGTTLLVNAWSIHRDPQLWVEPTRFEPERFEREECEGYKMIPFGVGRRACPAAAMSRRVVGLALGAMIQSFEWKRIGEEEVDMVEGPGLSMPKAKPLEVLCKPQEAMINLLSTL</sequence>
<dbReference type="PRINTS" id="PR00463">
    <property type="entry name" value="EP450I"/>
</dbReference>
<dbReference type="InterPro" id="IPR002401">
    <property type="entry name" value="Cyt_P450_E_grp-I"/>
</dbReference>
<name>A0AA87ZX44_FICCA</name>
<dbReference type="InterPro" id="IPR001128">
    <property type="entry name" value="Cyt_P450"/>
</dbReference>
<keyword evidence="8" id="KW-1133">Transmembrane helix</keyword>
<dbReference type="PROSITE" id="PS00086">
    <property type="entry name" value="CYTOCHROME_P450"/>
    <property type="match status" value="1"/>
</dbReference>
<keyword evidence="5 7" id="KW-0503">Monooxygenase</keyword>
<keyword evidence="10" id="KW-1185">Reference proteome</keyword>
<feature type="transmembrane region" description="Helical" evidence="8">
    <location>
        <begin position="6"/>
        <end position="24"/>
    </location>
</feature>
<dbReference type="EMBL" id="BTGU01000005">
    <property type="protein sequence ID" value="GMN35023.1"/>
    <property type="molecule type" value="Genomic_DNA"/>
</dbReference>
<accession>A0AA87ZX44</accession>
<keyword evidence="8" id="KW-0472">Membrane</keyword>
<evidence type="ECO:0000256" key="6">
    <source>
        <dbReference type="PIRSR" id="PIRSR602401-1"/>
    </source>
</evidence>
<comment type="cofactor">
    <cofactor evidence="6">
        <name>heme</name>
        <dbReference type="ChEBI" id="CHEBI:30413"/>
    </cofactor>
</comment>
<feature type="binding site" description="axial binding residue" evidence="6">
    <location>
        <position position="418"/>
    </location>
    <ligand>
        <name>heme</name>
        <dbReference type="ChEBI" id="CHEBI:30413"/>
    </ligand>
    <ligandPart>
        <name>Fe</name>
        <dbReference type="ChEBI" id="CHEBI:18248"/>
    </ligandPart>
</feature>
<evidence type="ECO:0000256" key="1">
    <source>
        <dbReference type="ARBA" id="ARBA00022617"/>
    </source>
</evidence>
<evidence type="ECO:0000256" key="5">
    <source>
        <dbReference type="ARBA" id="ARBA00023033"/>
    </source>
</evidence>
<keyword evidence="4 6" id="KW-0408">Iron</keyword>
<protein>
    <recommendedName>
        <fullName evidence="11">Cytochrome P450</fullName>
    </recommendedName>
</protein>
<evidence type="ECO:0000256" key="7">
    <source>
        <dbReference type="RuleBase" id="RU000461"/>
    </source>
</evidence>
<dbReference type="Proteomes" id="UP001187192">
    <property type="component" value="Unassembled WGS sequence"/>
</dbReference>
<keyword evidence="8" id="KW-0812">Transmembrane</keyword>
<evidence type="ECO:0000256" key="2">
    <source>
        <dbReference type="ARBA" id="ARBA00022723"/>
    </source>
</evidence>
<dbReference type="Gene3D" id="1.10.630.10">
    <property type="entry name" value="Cytochrome P450"/>
    <property type="match status" value="2"/>
</dbReference>
<comment type="caution">
    <text evidence="9">The sequence shown here is derived from an EMBL/GenBank/DDBJ whole genome shotgun (WGS) entry which is preliminary data.</text>
</comment>
<reference evidence="9" key="1">
    <citation type="submission" date="2023-07" db="EMBL/GenBank/DDBJ databases">
        <title>draft genome sequence of fig (Ficus carica).</title>
        <authorList>
            <person name="Takahashi T."/>
            <person name="Nishimura K."/>
        </authorList>
    </citation>
    <scope>NUCLEOTIDE SEQUENCE</scope>
</reference>
<evidence type="ECO:0008006" key="11">
    <source>
        <dbReference type="Google" id="ProtNLM"/>
    </source>
</evidence>
<evidence type="ECO:0000313" key="9">
    <source>
        <dbReference type="EMBL" id="GMN35023.1"/>
    </source>
</evidence>
<dbReference type="InterPro" id="IPR036396">
    <property type="entry name" value="Cyt_P450_sf"/>
</dbReference>
<keyword evidence="1 6" id="KW-0349">Heme</keyword>
<proteinExistence type="inferred from homology"/>
<comment type="similarity">
    <text evidence="7">Belongs to the cytochrome P450 family.</text>
</comment>
<dbReference type="GO" id="GO:0005506">
    <property type="term" value="F:iron ion binding"/>
    <property type="evidence" value="ECO:0007669"/>
    <property type="project" value="InterPro"/>
</dbReference>
<dbReference type="Pfam" id="PF00067">
    <property type="entry name" value="p450"/>
    <property type="match status" value="2"/>
</dbReference>
<dbReference type="GO" id="GO:0016705">
    <property type="term" value="F:oxidoreductase activity, acting on paired donors, with incorporation or reduction of molecular oxygen"/>
    <property type="evidence" value="ECO:0007669"/>
    <property type="project" value="InterPro"/>
</dbReference>
<evidence type="ECO:0000256" key="3">
    <source>
        <dbReference type="ARBA" id="ARBA00023002"/>
    </source>
</evidence>
<evidence type="ECO:0000256" key="4">
    <source>
        <dbReference type="ARBA" id="ARBA00023004"/>
    </source>
</evidence>
<dbReference type="AlphaFoldDB" id="A0AA87ZX44"/>
<dbReference type="InterPro" id="IPR017972">
    <property type="entry name" value="Cyt_P450_CS"/>
</dbReference>
<keyword evidence="2 6" id="KW-0479">Metal-binding</keyword>
<evidence type="ECO:0000313" key="10">
    <source>
        <dbReference type="Proteomes" id="UP001187192"/>
    </source>
</evidence>
<dbReference type="SUPFAM" id="SSF48264">
    <property type="entry name" value="Cytochrome P450"/>
    <property type="match status" value="1"/>
</dbReference>
<dbReference type="PANTHER" id="PTHR47947:SF20">
    <property type="entry name" value="CYTOCHROME P450 FAMILY PROTEIN"/>
    <property type="match status" value="1"/>
</dbReference>
<keyword evidence="3 7" id="KW-0560">Oxidoreductase</keyword>
<evidence type="ECO:0000256" key="8">
    <source>
        <dbReference type="SAM" id="Phobius"/>
    </source>
</evidence>
<gene>
    <name evidence="9" type="ORF">TIFTF001_005041</name>
</gene>
<dbReference type="GO" id="GO:0020037">
    <property type="term" value="F:heme binding"/>
    <property type="evidence" value="ECO:0007669"/>
    <property type="project" value="InterPro"/>
</dbReference>
<dbReference type="PANTHER" id="PTHR47947">
    <property type="entry name" value="CYTOCHROME P450 82C3-RELATED"/>
    <property type="match status" value="1"/>
</dbReference>
<dbReference type="InterPro" id="IPR050651">
    <property type="entry name" value="Plant_Cytochrome_P450_Monoox"/>
</dbReference>
<dbReference type="GO" id="GO:0004497">
    <property type="term" value="F:monooxygenase activity"/>
    <property type="evidence" value="ECO:0007669"/>
    <property type="project" value="UniProtKB-KW"/>
</dbReference>